<gene>
    <name evidence="3" type="ORF">M422DRAFT_271689</name>
    <name evidence="2" type="ORF">M422DRAFT_271952</name>
</gene>
<keyword evidence="4" id="KW-1185">Reference proteome</keyword>
<dbReference type="AlphaFoldDB" id="A0A0C9UNT6"/>
<name>A0A0C9UNT6_SPHS4</name>
<evidence type="ECO:0000313" key="2">
    <source>
        <dbReference type="EMBL" id="KIJ26920.1"/>
    </source>
</evidence>
<accession>A0A0C9UNT6</accession>
<evidence type="ECO:0000256" key="1">
    <source>
        <dbReference type="SAM" id="MobiDB-lite"/>
    </source>
</evidence>
<feature type="region of interest" description="Disordered" evidence="1">
    <location>
        <begin position="1"/>
        <end position="31"/>
    </location>
</feature>
<dbReference type="HOGENOM" id="CLU_3033905_0_0_1"/>
<protein>
    <submittedName>
        <fullName evidence="2">Uncharacterized protein</fullName>
    </submittedName>
</protein>
<sequence length="55" mass="6041">MYYNTVDGEPHGQAIGQSPSTQDPKNGLRAGAELALGYELTEPNSEIPYMPQKFQ</sequence>
<evidence type="ECO:0000313" key="3">
    <source>
        <dbReference type="EMBL" id="KIJ27198.1"/>
    </source>
</evidence>
<dbReference type="EMBL" id="KN837352">
    <property type="protein sequence ID" value="KIJ26920.1"/>
    <property type="molecule type" value="Genomic_DNA"/>
</dbReference>
<proteinExistence type="predicted"/>
<organism evidence="2 4">
    <name type="scientific">Sphaerobolus stellatus (strain SS14)</name>
    <dbReference type="NCBI Taxonomy" id="990650"/>
    <lineage>
        <taxon>Eukaryota</taxon>
        <taxon>Fungi</taxon>
        <taxon>Dikarya</taxon>
        <taxon>Basidiomycota</taxon>
        <taxon>Agaricomycotina</taxon>
        <taxon>Agaricomycetes</taxon>
        <taxon>Phallomycetidae</taxon>
        <taxon>Geastrales</taxon>
        <taxon>Sphaerobolaceae</taxon>
        <taxon>Sphaerobolus</taxon>
    </lineage>
</organism>
<dbReference type="EMBL" id="KN837344">
    <property type="protein sequence ID" value="KIJ27198.1"/>
    <property type="molecule type" value="Genomic_DNA"/>
</dbReference>
<feature type="compositionally biased region" description="Polar residues" evidence="1">
    <location>
        <begin position="15"/>
        <end position="24"/>
    </location>
</feature>
<dbReference type="Proteomes" id="UP000054279">
    <property type="component" value="Unassembled WGS sequence"/>
</dbReference>
<reference evidence="2 4" key="1">
    <citation type="submission" date="2014-06" db="EMBL/GenBank/DDBJ databases">
        <title>Evolutionary Origins and Diversification of the Mycorrhizal Mutualists.</title>
        <authorList>
            <consortium name="DOE Joint Genome Institute"/>
            <consortium name="Mycorrhizal Genomics Consortium"/>
            <person name="Kohler A."/>
            <person name="Kuo A."/>
            <person name="Nagy L.G."/>
            <person name="Floudas D."/>
            <person name="Copeland A."/>
            <person name="Barry K.W."/>
            <person name="Cichocki N."/>
            <person name="Veneault-Fourrey C."/>
            <person name="LaButti K."/>
            <person name="Lindquist E.A."/>
            <person name="Lipzen A."/>
            <person name="Lundell T."/>
            <person name="Morin E."/>
            <person name="Murat C."/>
            <person name="Riley R."/>
            <person name="Ohm R."/>
            <person name="Sun H."/>
            <person name="Tunlid A."/>
            <person name="Henrissat B."/>
            <person name="Grigoriev I.V."/>
            <person name="Hibbett D.S."/>
            <person name="Martin F."/>
        </authorList>
    </citation>
    <scope>NUCLEOTIDE SEQUENCE [LARGE SCALE GENOMIC DNA]</scope>
    <source>
        <strain evidence="2 4">SS14</strain>
    </source>
</reference>
<evidence type="ECO:0000313" key="4">
    <source>
        <dbReference type="Proteomes" id="UP000054279"/>
    </source>
</evidence>